<proteinExistence type="predicted"/>
<dbReference type="Proteomes" id="UP000838756">
    <property type="component" value="Unassembled WGS sequence"/>
</dbReference>
<evidence type="ECO:0000313" key="2">
    <source>
        <dbReference type="Proteomes" id="UP000838756"/>
    </source>
</evidence>
<gene>
    <name evidence="1" type="primary">jg18167</name>
    <name evidence="1" type="ORF">PAEG_LOCUS4031</name>
</gene>
<evidence type="ECO:0000313" key="1">
    <source>
        <dbReference type="EMBL" id="CAH2215952.1"/>
    </source>
</evidence>
<dbReference type="EMBL" id="CAKXAJ010013494">
    <property type="protein sequence ID" value="CAH2215952.1"/>
    <property type="molecule type" value="Genomic_DNA"/>
</dbReference>
<keyword evidence="2" id="KW-1185">Reference proteome</keyword>
<accession>A0A8S4QMQ8</accession>
<sequence>TRNPDCLKIN</sequence>
<feature type="non-terminal residue" evidence="1">
    <location>
        <position position="1"/>
    </location>
</feature>
<comment type="caution">
    <text evidence="1">The sequence shown here is derived from an EMBL/GenBank/DDBJ whole genome shotgun (WGS) entry which is preliminary data.</text>
</comment>
<reference evidence="1" key="1">
    <citation type="submission" date="2022-03" db="EMBL/GenBank/DDBJ databases">
        <authorList>
            <person name="Lindestad O."/>
        </authorList>
    </citation>
    <scope>NUCLEOTIDE SEQUENCE</scope>
</reference>
<organism evidence="1 2">
    <name type="scientific">Pararge aegeria aegeria</name>
    <dbReference type="NCBI Taxonomy" id="348720"/>
    <lineage>
        <taxon>Eukaryota</taxon>
        <taxon>Metazoa</taxon>
        <taxon>Ecdysozoa</taxon>
        <taxon>Arthropoda</taxon>
        <taxon>Hexapoda</taxon>
        <taxon>Insecta</taxon>
        <taxon>Pterygota</taxon>
        <taxon>Neoptera</taxon>
        <taxon>Endopterygota</taxon>
        <taxon>Lepidoptera</taxon>
        <taxon>Glossata</taxon>
        <taxon>Ditrysia</taxon>
        <taxon>Papilionoidea</taxon>
        <taxon>Nymphalidae</taxon>
        <taxon>Satyrinae</taxon>
        <taxon>Satyrini</taxon>
        <taxon>Parargina</taxon>
        <taxon>Pararge</taxon>
    </lineage>
</organism>
<name>A0A8S4QMQ8_9NEOP</name>
<protein>
    <submittedName>
        <fullName evidence="1">Jg18167 protein</fullName>
    </submittedName>
</protein>